<feature type="compositionally biased region" description="Basic and acidic residues" evidence="1">
    <location>
        <begin position="115"/>
        <end position="126"/>
    </location>
</feature>
<organism evidence="2 3">
    <name type="scientific">Coemansia biformis</name>
    <dbReference type="NCBI Taxonomy" id="1286918"/>
    <lineage>
        <taxon>Eukaryota</taxon>
        <taxon>Fungi</taxon>
        <taxon>Fungi incertae sedis</taxon>
        <taxon>Zoopagomycota</taxon>
        <taxon>Kickxellomycotina</taxon>
        <taxon>Kickxellomycetes</taxon>
        <taxon>Kickxellales</taxon>
        <taxon>Kickxellaceae</taxon>
        <taxon>Coemansia</taxon>
    </lineage>
</organism>
<feature type="region of interest" description="Disordered" evidence="1">
    <location>
        <begin position="1"/>
        <end position="126"/>
    </location>
</feature>
<evidence type="ECO:0000313" key="3">
    <source>
        <dbReference type="Proteomes" id="UP001143981"/>
    </source>
</evidence>
<evidence type="ECO:0000313" key="2">
    <source>
        <dbReference type="EMBL" id="KAJ1731545.1"/>
    </source>
</evidence>
<evidence type="ECO:0000256" key="1">
    <source>
        <dbReference type="SAM" id="MobiDB-lite"/>
    </source>
</evidence>
<accession>A0A9W8CYM4</accession>
<feature type="compositionally biased region" description="Low complexity" evidence="1">
    <location>
        <begin position="22"/>
        <end position="46"/>
    </location>
</feature>
<keyword evidence="3" id="KW-1185">Reference proteome</keyword>
<sequence>MAEAGVPPSRRFHDVHQSPVPSLTTETSRASSASASSSVTAMSPDSLMTTPRDLLPQFSAVGGDCGKRGVEQMVGAGAAPEIKSQPQQQHEQQSLKRRREGGADGSDAVESVGEEQPRQKRRVEAPVRRKQLTGDADFVKLLGLQPLYDAFVRPYSSGGERRALPDVDAAYLRDIEGAERRAGTVDLLGLVMAPPKNDLDRLELLPAATVRAAFRICGAADEREQGGSQAKRPRVALKVSGEGRVATPRHSGKVGIVYAAALRVN</sequence>
<name>A0A9W8CYM4_9FUNG</name>
<protein>
    <submittedName>
        <fullName evidence="2">Uncharacterized protein</fullName>
    </submittedName>
</protein>
<dbReference type="AlphaFoldDB" id="A0A9W8CYM4"/>
<reference evidence="2" key="1">
    <citation type="submission" date="2022-07" db="EMBL/GenBank/DDBJ databases">
        <title>Phylogenomic reconstructions and comparative analyses of Kickxellomycotina fungi.</title>
        <authorList>
            <person name="Reynolds N.K."/>
            <person name="Stajich J.E."/>
            <person name="Barry K."/>
            <person name="Grigoriev I.V."/>
            <person name="Crous P."/>
            <person name="Smith M.E."/>
        </authorList>
    </citation>
    <scope>NUCLEOTIDE SEQUENCE</scope>
    <source>
        <strain evidence="2">BCRC 34381</strain>
    </source>
</reference>
<dbReference type="EMBL" id="JANBOI010000317">
    <property type="protein sequence ID" value="KAJ1731545.1"/>
    <property type="molecule type" value="Genomic_DNA"/>
</dbReference>
<dbReference type="Proteomes" id="UP001143981">
    <property type="component" value="Unassembled WGS sequence"/>
</dbReference>
<comment type="caution">
    <text evidence="2">The sequence shown here is derived from an EMBL/GenBank/DDBJ whole genome shotgun (WGS) entry which is preliminary data.</text>
</comment>
<proteinExistence type="predicted"/>
<gene>
    <name evidence="2" type="ORF">LPJ61_002483</name>
</gene>
<dbReference type="OrthoDB" id="5592171at2759"/>